<evidence type="ECO:0000313" key="16">
    <source>
        <dbReference type="Proteomes" id="UP000467841"/>
    </source>
</evidence>
<dbReference type="InterPro" id="IPR032675">
    <property type="entry name" value="LRR_dom_sf"/>
</dbReference>
<dbReference type="InterPro" id="IPR046956">
    <property type="entry name" value="RLP23-like"/>
</dbReference>
<dbReference type="SUPFAM" id="SSF52058">
    <property type="entry name" value="L domain-like"/>
    <property type="match status" value="3"/>
</dbReference>
<evidence type="ECO:0000256" key="9">
    <source>
        <dbReference type="ARBA" id="ARBA00023136"/>
    </source>
</evidence>
<evidence type="ECO:0000256" key="11">
    <source>
        <dbReference type="ARBA" id="ARBA00023180"/>
    </source>
</evidence>
<dbReference type="InterPro" id="IPR055414">
    <property type="entry name" value="LRR_R13L4/SHOC2-like"/>
</dbReference>
<evidence type="ECO:0000256" key="10">
    <source>
        <dbReference type="ARBA" id="ARBA00023170"/>
    </source>
</evidence>
<keyword evidence="7" id="KW-0677">Repeat</keyword>
<dbReference type="Pfam" id="PF13855">
    <property type="entry name" value="LRR_8"/>
    <property type="match status" value="2"/>
</dbReference>
<dbReference type="Pfam" id="PF23598">
    <property type="entry name" value="LRR_14"/>
    <property type="match status" value="1"/>
</dbReference>
<proteinExistence type="inferred from homology"/>
<evidence type="ECO:0000256" key="2">
    <source>
        <dbReference type="ARBA" id="ARBA00009592"/>
    </source>
</evidence>
<dbReference type="Gene3D" id="3.80.10.10">
    <property type="entry name" value="Ribonuclease Inhibitor"/>
    <property type="match status" value="4"/>
</dbReference>
<organism evidence="15 16">
    <name type="scientific">Microthlaspi erraticum</name>
    <dbReference type="NCBI Taxonomy" id="1685480"/>
    <lineage>
        <taxon>Eukaryota</taxon>
        <taxon>Viridiplantae</taxon>
        <taxon>Streptophyta</taxon>
        <taxon>Embryophyta</taxon>
        <taxon>Tracheophyta</taxon>
        <taxon>Spermatophyta</taxon>
        <taxon>Magnoliopsida</taxon>
        <taxon>eudicotyledons</taxon>
        <taxon>Gunneridae</taxon>
        <taxon>Pentapetalae</taxon>
        <taxon>rosids</taxon>
        <taxon>malvids</taxon>
        <taxon>Brassicales</taxon>
        <taxon>Brassicaceae</taxon>
        <taxon>Coluteocarpeae</taxon>
        <taxon>Microthlaspi</taxon>
    </lineage>
</organism>
<accession>A0A6D2I2U0</accession>
<sequence length="888" mass="98804">MTTMLKSCMRLHFLLLLLFCCVSPSSFAFRFKNPVVGLVACRPHQIQALTQFKNEFDTRRCNPNDYFNGVLCDNSTGEVTMLRLRACLSGTLMPNSSLFKFHHLRHLNLSGNNFISSSLPSEFGNLNRLEILSLFSSGFLGQVPLSFGNLSQLTYLELYDNKLTGSFPLLRNLSMLKVLDLSGNHFSGSLDPKSSLFELHQLHYLNLDFNNFKSSLPSNFGSLNQLEVLHLQSNGFFGQVPPTISNLTGLTELFLSNNRLTGSFPLVQNLTKLSHIDLLNNYFTGIIPPSIFTMPFLSYLNLQRNDLNGSIEVPNSSTLSRLQTLYLGHNHLEGNMLEPILKLTSLTQLDLSFLNTSYPIDLNFFSSLKSLFSLNLSGNKISTASLSSDSYIPLQLLFLKQCGIKEFPNILKSLQNLYAIDMSINEITGKIPEWLWSLPRLNSVVVSYNLFDGFKGSTKKLVNSSVQILVLDKNYFQGALPHLPLSIKDFSASHNRFSGDIPLSICDRSLLFNLELSYNNFTGPIPQCLSNLTYLKLRKNNLQGSILDTFDVDATLQTLDVGFNRLTGNLPRSLLNCSSLKILSVDSNRIKDTFPFWLKALPNLQILTLSSNELYGPISLSHQGSLGFPELRIFEISNNKFSGSLSPDYFVNWKASSRTMNEDECLYMVYNIKALYGGDLSFTITETGGLHYKGLHMEQAQVLTSYATIDFSGNKLEGQIPESLGLLKALIALNLSNNAFTGHIPLSFSNLGKLESLDLSSNHLSGTIPNGLGSLSFLEYINVSHNQLQGEIPQGTQITGQPISSFEGNSRLCGLPLHESCFGNHVPSTQPPNENEEDEEKEQVLSWKAVAIGYGVGVFLGLAIAQVIASYKPEWLTKIIGTNKRRNH</sequence>
<evidence type="ECO:0000256" key="4">
    <source>
        <dbReference type="ARBA" id="ARBA00022614"/>
    </source>
</evidence>
<evidence type="ECO:0000256" key="7">
    <source>
        <dbReference type="ARBA" id="ARBA00022737"/>
    </source>
</evidence>
<dbReference type="OrthoDB" id="442066at2759"/>
<comment type="similarity">
    <text evidence="2">Belongs to the RLP family.</text>
</comment>
<dbReference type="EMBL" id="CACVBM020000455">
    <property type="protein sequence ID" value="CAA7019560.1"/>
    <property type="molecule type" value="Genomic_DNA"/>
</dbReference>
<keyword evidence="6 13" id="KW-0732">Signal</keyword>
<gene>
    <name evidence="15" type="ORF">MERR_LOCUS6795</name>
</gene>
<dbReference type="PANTHER" id="PTHR48063:SF112">
    <property type="entry name" value="RECEPTOR LIKE PROTEIN 30-LIKE"/>
    <property type="match status" value="1"/>
</dbReference>
<dbReference type="PANTHER" id="PTHR48063">
    <property type="entry name" value="LRR RECEPTOR-LIKE KINASE"/>
    <property type="match status" value="1"/>
</dbReference>
<feature type="transmembrane region" description="Helical" evidence="12">
    <location>
        <begin position="851"/>
        <end position="871"/>
    </location>
</feature>
<evidence type="ECO:0000313" key="15">
    <source>
        <dbReference type="EMBL" id="CAA7019560.1"/>
    </source>
</evidence>
<feature type="domain" description="Disease resistance R13L4/SHOC-2-like LRR" evidence="14">
    <location>
        <begin position="166"/>
        <end position="279"/>
    </location>
</feature>
<evidence type="ECO:0000256" key="13">
    <source>
        <dbReference type="SAM" id="SignalP"/>
    </source>
</evidence>
<keyword evidence="10" id="KW-0675">Receptor</keyword>
<evidence type="ECO:0000256" key="8">
    <source>
        <dbReference type="ARBA" id="ARBA00022989"/>
    </source>
</evidence>
<evidence type="ECO:0000256" key="1">
    <source>
        <dbReference type="ARBA" id="ARBA00004251"/>
    </source>
</evidence>
<evidence type="ECO:0000256" key="6">
    <source>
        <dbReference type="ARBA" id="ARBA00022729"/>
    </source>
</evidence>
<dbReference type="InterPro" id="IPR001611">
    <property type="entry name" value="Leu-rich_rpt"/>
</dbReference>
<dbReference type="FunFam" id="3.80.10.10:FF:000041">
    <property type="entry name" value="LRR receptor-like serine/threonine-protein kinase ERECTA"/>
    <property type="match status" value="1"/>
</dbReference>
<dbReference type="PROSITE" id="PS51450">
    <property type="entry name" value="LRR"/>
    <property type="match status" value="1"/>
</dbReference>
<dbReference type="InterPro" id="IPR003591">
    <property type="entry name" value="Leu-rich_rpt_typical-subtyp"/>
</dbReference>
<evidence type="ECO:0000256" key="5">
    <source>
        <dbReference type="ARBA" id="ARBA00022692"/>
    </source>
</evidence>
<keyword evidence="16" id="KW-1185">Reference proteome</keyword>
<dbReference type="SMART" id="SM00369">
    <property type="entry name" value="LRR_TYP"/>
    <property type="match status" value="11"/>
</dbReference>
<dbReference type="SMART" id="SM00365">
    <property type="entry name" value="LRR_SD22"/>
    <property type="match status" value="5"/>
</dbReference>
<comment type="subcellular location">
    <subcellularLocation>
        <location evidence="1">Cell membrane</location>
        <topology evidence="1">Single-pass type I membrane protein</topology>
    </subcellularLocation>
</comment>
<feature type="signal peptide" evidence="13">
    <location>
        <begin position="1"/>
        <end position="28"/>
    </location>
</feature>
<reference evidence="15" key="1">
    <citation type="submission" date="2020-01" db="EMBL/GenBank/DDBJ databases">
        <authorList>
            <person name="Mishra B."/>
        </authorList>
    </citation>
    <scope>NUCLEOTIDE SEQUENCE [LARGE SCALE GENOMIC DNA]</scope>
</reference>
<name>A0A6D2I2U0_9BRAS</name>
<keyword evidence="5 12" id="KW-0812">Transmembrane</keyword>
<dbReference type="AlphaFoldDB" id="A0A6D2I2U0"/>
<feature type="chain" id="PRO_5025580005" description="Disease resistance R13L4/SHOC-2-like LRR domain-containing protein" evidence="13">
    <location>
        <begin position="29"/>
        <end position="888"/>
    </location>
</feature>
<comment type="caution">
    <text evidence="15">The sequence shown here is derived from an EMBL/GenBank/DDBJ whole genome shotgun (WGS) entry which is preliminary data.</text>
</comment>
<keyword evidence="4" id="KW-0433">Leucine-rich repeat</keyword>
<evidence type="ECO:0000256" key="12">
    <source>
        <dbReference type="SAM" id="Phobius"/>
    </source>
</evidence>
<dbReference type="FunFam" id="3.80.10.10:FF:000213">
    <property type="entry name" value="Tyrosine-sulfated glycopeptide receptor 1"/>
    <property type="match status" value="1"/>
</dbReference>
<dbReference type="Proteomes" id="UP000467841">
    <property type="component" value="Unassembled WGS sequence"/>
</dbReference>
<keyword evidence="11" id="KW-0325">Glycoprotein</keyword>
<keyword evidence="9 12" id="KW-0472">Membrane</keyword>
<keyword evidence="8 12" id="KW-1133">Transmembrane helix</keyword>
<evidence type="ECO:0000259" key="14">
    <source>
        <dbReference type="Pfam" id="PF23598"/>
    </source>
</evidence>
<keyword evidence="3" id="KW-1003">Cell membrane</keyword>
<dbReference type="Pfam" id="PF00560">
    <property type="entry name" value="LRR_1"/>
    <property type="match status" value="2"/>
</dbReference>
<dbReference type="GO" id="GO:0005886">
    <property type="term" value="C:plasma membrane"/>
    <property type="evidence" value="ECO:0007669"/>
    <property type="project" value="UniProtKB-SubCell"/>
</dbReference>
<protein>
    <recommendedName>
        <fullName evidence="14">Disease resistance R13L4/SHOC-2-like LRR domain-containing protein</fullName>
    </recommendedName>
</protein>
<evidence type="ECO:0000256" key="3">
    <source>
        <dbReference type="ARBA" id="ARBA00022475"/>
    </source>
</evidence>